<gene>
    <name evidence="8" type="ORF">EV214_101190</name>
</gene>
<reference evidence="8 9" key="1">
    <citation type="submission" date="2019-03" db="EMBL/GenBank/DDBJ databases">
        <title>Genomic Encyclopedia of Type Strains, Phase IV (KMG-IV): sequencing the most valuable type-strain genomes for metagenomic binning, comparative biology and taxonomic classification.</title>
        <authorList>
            <person name="Goeker M."/>
        </authorList>
    </citation>
    <scope>NUCLEOTIDE SEQUENCE [LARGE SCALE GENOMIC DNA]</scope>
    <source>
        <strain evidence="8 9">DSM 102940</strain>
    </source>
</reference>
<keyword evidence="8" id="KW-0282">Flagellum</keyword>
<sequence length="137" mass="15461">MNVLDKSFKNMNILEKSMNASWLRNDATSNNIANVNTPKFKRNVVKFESVLAESLSDTSIGGKVTHEKHIPIGNVNIDQIEPMVTKDFTTKYRKDGNNVNIDVEMANMAKNTIRFYTLKEAISSNLQKLKLAVKDGR</sequence>
<evidence type="ECO:0000256" key="5">
    <source>
        <dbReference type="ARBA" id="ARBA00024934"/>
    </source>
</evidence>
<dbReference type="Pfam" id="PF00460">
    <property type="entry name" value="Flg_bb_rod"/>
    <property type="match status" value="1"/>
</dbReference>
<keyword evidence="9" id="KW-1185">Reference proteome</keyword>
<name>A0A4R2L7H5_9FIRM</name>
<evidence type="ECO:0000313" key="9">
    <source>
        <dbReference type="Proteomes" id="UP000294919"/>
    </source>
</evidence>
<dbReference type="NCBIfam" id="TIGR01396">
    <property type="entry name" value="FlgB"/>
    <property type="match status" value="1"/>
</dbReference>
<dbReference type="GO" id="GO:0030694">
    <property type="term" value="C:bacterial-type flagellum basal body, rod"/>
    <property type="evidence" value="ECO:0007669"/>
    <property type="project" value="InterPro"/>
</dbReference>
<comment type="subunit">
    <text evidence="6">The basal body constitutes a major portion of the flagellar organelle and consists of a number of rings mounted on a central rod.</text>
</comment>
<proteinExistence type="inferred from homology"/>
<dbReference type="EMBL" id="SLWV01000001">
    <property type="protein sequence ID" value="TCO79956.1"/>
    <property type="molecule type" value="Genomic_DNA"/>
</dbReference>
<dbReference type="GO" id="GO:0071978">
    <property type="term" value="P:bacterial-type flagellum-dependent swarming motility"/>
    <property type="evidence" value="ECO:0007669"/>
    <property type="project" value="TreeGrafter"/>
</dbReference>
<comment type="similarity">
    <text evidence="2 6">Belongs to the flagella basal body rod proteins family.</text>
</comment>
<evidence type="ECO:0000256" key="6">
    <source>
        <dbReference type="PIRNR" id="PIRNR002889"/>
    </source>
</evidence>
<keyword evidence="4 6" id="KW-0975">Bacterial flagellum</keyword>
<dbReference type="OrthoDB" id="9792068at2"/>
<evidence type="ECO:0000256" key="1">
    <source>
        <dbReference type="ARBA" id="ARBA00004117"/>
    </source>
</evidence>
<keyword evidence="8" id="KW-0969">Cilium</keyword>
<accession>A0A4R2L7H5</accession>
<evidence type="ECO:0000313" key="8">
    <source>
        <dbReference type="EMBL" id="TCO79956.1"/>
    </source>
</evidence>
<dbReference type="RefSeq" id="WP_132241755.1">
    <property type="nucleotide sequence ID" value="NZ_SLWV01000001.1"/>
</dbReference>
<dbReference type="PIRSF" id="PIRSF002889">
    <property type="entry name" value="Rod_FlgB"/>
    <property type="match status" value="1"/>
</dbReference>
<organism evidence="8 9">
    <name type="scientific">Marinisporobacter balticus</name>
    <dbReference type="NCBI Taxonomy" id="2018667"/>
    <lineage>
        <taxon>Bacteria</taxon>
        <taxon>Bacillati</taxon>
        <taxon>Bacillota</taxon>
        <taxon>Clostridia</taxon>
        <taxon>Peptostreptococcales</taxon>
        <taxon>Thermotaleaceae</taxon>
        <taxon>Marinisporobacter</taxon>
    </lineage>
</organism>
<evidence type="ECO:0000256" key="4">
    <source>
        <dbReference type="ARBA" id="ARBA00023143"/>
    </source>
</evidence>
<protein>
    <recommendedName>
        <fullName evidence="3 6">Flagellar basal body rod protein FlgB</fullName>
    </recommendedName>
</protein>
<keyword evidence="8" id="KW-0966">Cell projection</keyword>
<dbReference type="InterPro" id="IPR006300">
    <property type="entry name" value="FlgB"/>
</dbReference>
<dbReference type="Proteomes" id="UP000294919">
    <property type="component" value="Unassembled WGS sequence"/>
</dbReference>
<dbReference type="PANTHER" id="PTHR30435">
    <property type="entry name" value="FLAGELLAR PROTEIN"/>
    <property type="match status" value="1"/>
</dbReference>
<comment type="subcellular location">
    <subcellularLocation>
        <location evidence="1 6">Bacterial flagellum basal body</location>
    </subcellularLocation>
</comment>
<evidence type="ECO:0000256" key="2">
    <source>
        <dbReference type="ARBA" id="ARBA00009677"/>
    </source>
</evidence>
<evidence type="ECO:0000259" key="7">
    <source>
        <dbReference type="Pfam" id="PF00460"/>
    </source>
</evidence>
<dbReference type="PANTHER" id="PTHR30435:SF12">
    <property type="entry name" value="FLAGELLAR BASAL BODY ROD PROTEIN FLGB"/>
    <property type="match status" value="1"/>
</dbReference>
<comment type="function">
    <text evidence="5 6">Structural component of flagellum, the bacterial motility apparatus. Part of the rod structure of flagellar basal body.</text>
</comment>
<comment type="caution">
    <text evidence="8">The sequence shown here is derived from an EMBL/GenBank/DDBJ whole genome shotgun (WGS) entry which is preliminary data.</text>
</comment>
<evidence type="ECO:0000256" key="3">
    <source>
        <dbReference type="ARBA" id="ARBA00014376"/>
    </source>
</evidence>
<dbReference type="InterPro" id="IPR001444">
    <property type="entry name" value="Flag_bb_rod_N"/>
</dbReference>
<dbReference type="AlphaFoldDB" id="A0A4R2L7H5"/>
<feature type="domain" description="Flagellar basal body rod protein N-terminal" evidence="7">
    <location>
        <begin position="16"/>
        <end position="41"/>
    </location>
</feature>